<keyword evidence="7" id="KW-1185">Reference proteome</keyword>
<keyword evidence="3" id="KW-1133">Transmembrane helix</keyword>
<dbReference type="Gene3D" id="3.60.21.10">
    <property type="match status" value="1"/>
</dbReference>
<dbReference type="Proteomes" id="UP001199319">
    <property type="component" value="Unassembled WGS sequence"/>
</dbReference>
<feature type="signal peptide" evidence="2">
    <location>
        <begin position="1"/>
        <end position="21"/>
    </location>
</feature>
<dbReference type="PRINTS" id="PR01607">
    <property type="entry name" value="APYRASEFAMLY"/>
</dbReference>
<gene>
    <name evidence="6" type="ORF">LKD37_12330</name>
</gene>
<keyword evidence="2" id="KW-0547">Nucleotide-binding</keyword>
<protein>
    <submittedName>
        <fullName evidence="6">5'-nucleotidase C-terminal domain-containing protein</fullName>
    </submittedName>
</protein>
<dbReference type="GO" id="GO:0016788">
    <property type="term" value="F:hydrolase activity, acting on ester bonds"/>
    <property type="evidence" value="ECO:0007669"/>
    <property type="project" value="InterPro"/>
</dbReference>
<dbReference type="InterPro" id="IPR008334">
    <property type="entry name" value="5'-Nucleotdase_C"/>
</dbReference>
<dbReference type="PANTHER" id="PTHR11575:SF24">
    <property type="entry name" value="5'-NUCLEOTIDASE"/>
    <property type="match status" value="1"/>
</dbReference>
<dbReference type="GO" id="GO:0046872">
    <property type="term" value="F:metal ion binding"/>
    <property type="evidence" value="ECO:0007669"/>
    <property type="project" value="InterPro"/>
</dbReference>
<evidence type="ECO:0000256" key="3">
    <source>
        <dbReference type="SAM" id="Phobius"/>
    </source>
</evidence>
<dbReference type="RefSeq" id="WP_302929503.1">
    <property type="nucleotide sequence ID" value="NZ_JAJEPW010000042.1"/>
</dbReference>
<evidence type="ECO:0000256" key="1">
    <source>
        <dbReference type="ARBA" id="ARBA00022729"/>
    </source>
</evidence>
<accession>A0AAE3AHR5</accession>
<keyword evidence="3" id="KW-0812">Transmembrane</keyword>
<dbReference type="InterPro" id="IPR036907">
    <property type="entry name" value="5'-Nucleotdase_C_sf"/>
</dbReference>
<reference evidence="6" key="1">
    <citation type="submission" date="2021-10" db="EMBL/GenBank/DDBJ databases">
        <title>Anaerobic single-cell dispensing facilitates the cultivation of human gut bacteria.</title>
        <authorList>
            <person name="Afrizal A."/>
        </authorList>
    </citation>
    <scope>NUCLEOTIDE SEQUENCE</scope>
    <source>
        <strain evidence="6">CLA-AA-H272</strain>
    </source>
</reference>
<dbReference type="AlphaFoldDB" id="A0AAE3AHR5"/>
<dbReference type="InterPro" id="IPR006146">
    <property type="entry name" value="5'-Nucleotdase_CS"/>
</dbReference>
<dbReference type="Gene3D" id="3.90.780.10">
    <property type="entry name" value="5'-Nucleotidase, C-terminal domain"/>
    <property type="match status" value="1"/>
</dbReference>
<evidence type="ECO:0000313" key="6">
    <source>
        <dbReference type="EMBL" id="MCC2130286.1"/>
    </source>
</evidence>
<dbReference type="SUPFAM" id="SSF55816">
    <property type="entry name" value="5'-nucleotidase (syn. UDP-sugar hydrolase), C-terminal domain"/>
    <property type="match status" value="1"/>
</dbReference>
<dbReference type="GO" id="GO:0000166">
    <property type="term" value="F:nucleotide binding"/>
    <property type="evidence" value="ECO:0007669"/>
    <property type="project" value="UniProtKB-KW"/>
</dbReference>
<feature type="transmembrane region" description="Helical" evidence="3">
    <location>
        <begin position="575"/>
        <end position="594"/>
    </location>
</feature>
<dbReference type="EMBL" id="JAJEPW010000042">
    <property type="protein sequence ID" value="MCC2130286.1"/>
    <property type="molecule type" value="Genomic_DNA"/>
</dbReference>
<dbReference type="Pfam" id="PF02872">
    <property type="entry name" value="5_nucleotid_C"/>
    <property type="match status" value="1"/>
</dbReference>
<dbReference type="InterPro" id="IPR029052">
    <property type="entry name" value="Metallo-depent_PP-like"/>
</dbReference>
<dbReference type="SUPFAM" id="SSF56300">
    <property type="entry name" value="Metallo-dependent phosphatases"/>
    <property type="match status" value="1"/>
</dbReference>
<dbReference type="GO" id="GO:0009166">
    <property type="term" value="P:nucleotide catabolic process"/>
    <property type="evidence" value="ECO:0007669"/>
    <property type="project" value="InterPro"/>
</dbReference>
<keyword evidence="1 2" id="KW-0732">Signal</keyword>
<dbReference type="PROSITE" id="PS00786">
    <property type="entry name" value="5_NUCLEOTIDASE_2"/>
    <property type="match status" value="1"/>
</dbReference>
<feature type="domain" description="Calcineurin-like phosphoesterase" evidence="4">
    <location>
        <begin position="42"/>
        <end position="257"/>
    </location>
</feature>
<keyword evidence="2" id="KW-0378">Hydrolase</keyword>
<organism evidence="6 7">
    <name type="scientific">Brotocaccenecus cirricatena</name>
    <dbReference type="NCBI Taxonomy" id="3064195"/>
    <lineage>
        <taxon>Bacteria</taxon>
        <taxon>Bacillati</taxon>
        <taxon>Bacillota</taxon>
        <taxon>Clostridia</taxon>
        <taxon>Eubacteriales</taxon>
        <taxon>Oscillospiraceae</taxon>
        <taxon>Brotocaccenecus</taxon>
    </lineage>
</organism>
<feature type="chain" id="PRO_5041765709" evidence="2">
    <location>
        <begin position="22"/>
        <end position="600"/>
    </location>
</feature>
<comment type="similarity">
    <text evidence="2">Belongs to the 5'-nucleotidase family.</text>
</comment>
<evidence type="ECO:0000259" key="4">
    <source>
        <dbReference type="Pfam" id="PF00149"/>
    </source>
</evidence>
<dbReference type="InterPro" id="IPR004843">
    <property type="entry name" value="Calcineurin-like_PHP"/>
</dbReference>
<evidence type="ECO:0000313" key="7">
    <source>
        <dbReference type="Proteomes" id="UP001199319"/>
    </source>
</evidence>
<sequence length="600" mass="63961">MRKFLATLLALVMTLALMVPASWGENKETYQLPDSLAGKTVILHTNDVHGAIDKYAKVAALRDECYDKGAHQVILLDAGDYSQGSPYVSLSKGATALDMMALVGYDVITLGNHEFDYGFPQLMENLKKHQGDFMVACNNLVDDEGDLIFAPGGTAPIYADDSYETELFRIAIVGMATPETQTKANPALMKGLSFIGGKDLYKITQEDVDMARSEGNADIVIALGHLGVDKSSEPNCSYNVMQNVKGIDLFIDGHSHTVMTASKDNNMVQSTGTGLAYVGAIVIDNATKSIESNGLIDLSAYTKEDATVKAAADKIISDINAEYGKVFARTDVELNGAKEPGNRTQETNLGDLITDSMLWAIRKDAELTVPAENVVAITNGGGIRAWIHKGDISKLDVNTVLPFGNTVAVVYVTGAELLEALEASTFALPDSLGGFPQIAGMNISIDATKKYDPQTTPYPSGSGKATYYGPASINRVTINSVNGKAFDPNKTYAVVTNNFCAAGGDTYYAFAAASSQFDTGLPLDEVLMDYITTELKGVVGEQYAQPQGRITITLPAEEPTTPTKPESPKTADNGVVVYGLVAVMAAGAVVVMTSKKRKAI</sequence>
<dbReference type="PANTHER" id="PTHR11575">
    <property type="entry name" value="5'-NUCLEOTIDASE-RELATED"/>
    <property type="match status" value="1"/>
</dbReference>
<evidence type="ECO:0000259" key="5">
    <source>
        <dbReference type="Pfam" id="PF02872"/>
    </source>
</evidence>
<name>A0AAE3AHR5_9FIRM</name>
<proteinExistence type="inferred from homology"/>
<feature type="domain" description="5'-Nucleotidase C-terminal" evidence="5">
    <location>
        <begin position="329"/>
        <end position="511"/>
    </location>
</feature>
<comment type="caution">
    <text evidence="6">The sequence shown here is derived from an EMBL/GenBank/DDBJ whole genome shotgun (WGS) entry which is preliminary data.</text>
</comment>
<keyword evidence="3" id="KW-0472">Membrane</keyword>
<evidence type="ECO:0000256" key="2">
    <source>
        <dbReference type="RuleBase" id="RU362119"/>
    </source>
</evidence>
<dbReference type="Pfam" id="PF00149">
    <property type="entry name" value="Metallophos"/>
    <property type="match status" value="1"/>
</dbReference>
<dbReference type="InterPro" id="IPR006179">
    <property type="entry name" value="5_nucleotidase/apyrase"/>
</dbReference>